<evidence type="ECO:0000259" key="4">
    <source>
        <dbReference type="Pfam" id="PF14432"/>
    </source>
</evidence>
<organism evidence="5 6">
    <name type="scientific">Sphagnum jensenii</name>
    <dbReference type="NCBI Taxonomy" id="128206"/>
    <lineage>
        <taxon>Eukaryota</taxon>
        <taxon>Viridiplantae</taxon>
        <taxon>Streptophyta</taxon>
        <taxon>Embryophyta</taxon>
        <taxon>Bryophyta</taxon>
        <taxon>Sphagnophytina</taxon>
        <taxon>Sphagnopsida</taxon>
        <taxon>Sphagnales</taxon>
        <taxon>Sphagnaceae</taxon>
        <taxon>Sphagnum</taxon>
    </lineage>
</organism>
<name>A0ABP0VQ41_9BRYO</name>
<dbReference type="Pfam" id="PF14432">
    <property type="entry name" value="DYW_deaminase"/>
    <property type="match status" value="1"/>
</dbReference>
<feature type="repeat" description="PPR" evidence="2">
    <location>
        <begin position="542"/>
        <end position="576"/>
    </location>
</feature>
<dbReference type="InterPro" id="IPR046960">
    <property type="entry name" value="PPR_At4g14850-like_plant"/>
</dbReference>
<dbReference type="SUPFAM" id="SSF48452">
    <property type="entry name" value="TPR-like"/>
    <property type="match status" value="2"/>
</dbReference>
<protein>
    <recommendedName>
        <fullName evidence="4">DYW domain-containing protein</fullName>
    </recommendedName>
</protein>
<keyword evidence="6" id="KW-1185">Reference proteome</keyword>
<evidence type="ECO:0000256" key="3">
    <source>
        <dbReference type="SAM" id="MobiDB-lite"/>
    </source>
</evidence>
<dbReference type="Pfam" id="PF20431">
    <property type="entry name" value="E_motif"/>
    <property type="match status" value="1"/>
</dbReference>
<proteinExistence type="predicted"/>
<sequence>MADAAVDAPMPECPSSPRPSSSSLDSHAFDSVTFVGVLNACASIVALEEGRHVHEQIIETGCNSDVFVGNSLVDMYAKCGSMEDAERVFNKMLSRNVVTWNTMILGYVKCGQGSKTLELFQQMQQEVAFVGNSLIDMYAKCGSIEDAKRVFNKLPSSDVVSWNVMIFGHVKYGQGQKALELFRQMQEEGNSLIDMYAKCGSLVDALKVFNKMPSRDVVTWNAMIGGYAIHGHGKEALKQFEQMREEGMSPDSFTFVPVLNACASLLALEAGRKVHEEIIQSGCKADVFVGSSLVDMYSKCGSIEDACKVFNNMPSRDVVTWNAMILGHVKCGQGQKALELFHQMQQKDVFVGSSVVDMYAKCGSMEDAERVFNKMLSRNVVTWNTMILGYVKCGQGSKALELFHQMQQKVAFVGNSLIDMYAKCGSMEDAKRVFNKLPSRDVVSWNVMIFGHVKYGQGQKALELFRQLQEEGVQPDFMTLVGVLNACASVVALEEGRRAHDWVIKSGWDSNVFVGNSLIDMYAKCGSLEDALKVFNKMPSRDVVTWNAMIGGYAIHGHGKEALRQFEQMHEEGVQPDDTTFVCLLSACSHSGLVDEGLRFYSSMSTVYMISANLQHYTCMVDLLGRAGRLHEAENMVLAMPYKPQVAAWRALLGACRIHGNVEMGERVAKQVLELEPENAAGYVLLSNLYTATGNRDLGKNIERQRKERSVKKHPGRTWIEVDNEVHTFVVDDQHHPRMIEIHAELKRLSGLMHDAGYVPDTNFVLHDVEEEEKVFHLCHHSEKLAIAFGLINSAPGTPLCIRKNLRVCRDCHTSTKFISKVVGRAIMVTDANRFHHFQDGECSCRDYW</sequence>
<gene>
    <name evidence="5" type="ORF">CSSPJE1EN1_LOCUS2045</name>
</gene>
<evidence type="ECO:0000313" key="5">
    <source>
        <dbReference type="EMBL" id="CAK9256567.1"/>
    </source>
</evidence>
<dbReference type="InterPro" id="IPR032867">
    <property type="entry name" value="DYW_dom"/>
</dbReference>
<feature type="region of interest" description="Disordered" evidence="3">
    <location>
        <begin position="1"/>
        <end position="24"/>
    </location>
</feature>
<dbReference type="Pfam" id="PF01535">
    <property type="entry name" value="PPR"/>
    <property type="match status" value="5"/>
</dbReference>
<feature type="repeat" description="PPR" evidence="2">
    <location>
        <begin position="379"/>
        <end position="409"/>
    </location>
</feature>
<feature type="repeat" description="PPR" evidence="2">
    <location>
        <begin position="158"/>
        <end position="192"/>
    </location>
</feature>
<dbReference type="InterPro" id="IPR011990">
    <property type="entry name" value="TPR-like_helical_dom_sf"/>
</dbReference>
<dbReference type="Gene3D" id="1.25.40.10">
    <property type="entry name" value="Tetratricopeptide repeat domain"/>
    <property type="match status" value="7"/>
</dbReference>
<dbReference type="InterPro" id="IPR002885">
    <property type="entry name" value="PPR_rpt"/>
</dbReference>
<accession>A0ABP0VQ41</accession>
<dbReference type="PANTHER" id="PTHR47926">
    <property type="entry name" value="PENTATRICOPEPTIDE REPEAT-CONTAINING PROTEIN"/>
    <property type="match status" value="1"/>
</dbReference>
<feature type="repeat" description="PPR" evidence="2">
    <location>
        <begin position="286"/>
        <end position="316"/>
    </location>
</feature>
<dbReference type="Proteomes" id="UP001497444">
    <property type="component" value="Chromosome 10"/>
</dbReference>
<feature type="repeat" description="PPR" evidence="2">
    <location>
        <begin position="65"/>
        <end position="99"/>
    </location>
</feature>
<feature type="repeat" description="PPR" evidence="2">
    <location>
        <begin position="441"/>
        <end position="475"/>
    </location>
</feature>
<evidence type="ECO:0000256" key="1">
    <source>
        <dbReference type="ARBA" id="ARBA00022737"/>
    </source>
</evidence>
<feature type="repeat" description="PPR" evidence="2">
    <location>
        <begin position="511"/>
        <end position="541"/>
    </location>
</feature>
<feature type="repeat" description="PPR" evidence="2">
    <location>
        <begin position="317"/>
        <end position="351"/>
    </location>
</feature>
<evidence type="ECO:0000256" key="2">
    <source>
        <dbReference type="PROSITE-ProRule" id="PRU00708"/>
    </source>
</evidence>
<dbReference type="EMBL" id="OZ020105">
    <property type="protein sequence ID" value="CAK9256567.1"/>
    <property type="molecule type" value="Genomic_DNA"/>
</dbReference>
<keyword evidence="1" id="KW-0677">Repeat</keyword>
<reference evidence="5" key="1">
    <citation type="submission" date="2024-02" db="EMBL/GenBank/DDBJ databases">
        <authorList>
            <consortium name="ELIXIR-Norway"/>
            <consortium name="Elixir Norway"/>
        </authorList>
    </citation>
    <scope>NUCLEOTIDE SEQUENCE</scope>
</reference>
<dbReference type="InterPro" id="IPR046848">
    <property type="entry name" value="E_motif"/>
</dbReference>
<dbReference type="Pfam" id="PF13041">
    <property type="entry name" value="PPR_2"/>
    <property type="match status" value="5"/>
</dbReference>
<evidence type="ECO:0000313" key="6">
    <source>
        <dbReference type="Proteomes" id="UP001497444"/>
    </source>
</evidence>
<dbReference type="NCBIfam" id="TIGR00756">
    <property type="entry name" value="PPR"/>
    <property type="match status" value="14"/>
</dbReference>
<feature type="domain" description="DYW" evidence="4">
    <location>
        <begin position="757"/>
        <end position="849"/>
    </location>
</feature>
<feature type="repeat" description="PPR" evidence="2">
    <location>
        <begin position="216"/>
        <end position="250"/>
    </location>
</feature>
<dbReference type="PROSITE" id="PS51375">
    <property type="entry name" value="PPR"/>
    <property type="match status" value="9"/>
</dbReference>